<evidence type="ECO:0000313" key="1">
    <source>
        <dbReference type="EMBL" id="MFD0286185.1"/>
    </source>
</evidence>
<name>A0ABW2VSC7_9ACTN</name>
<evidence type="ECO:0008006" key="3">
    <source>
        <dbReference type="Google" id="ProtNLM"/>
    </source>
</evidence>
<keyword evidence="2" id="KW-1185">Reference proteome</keyword>
<organism evidence="1 2">
    <name type="scientific">Streptomyces lutosisoli</name>
    <dbReference type="NCBI Taxonomy" id="2665721"/>
    <lineage>
        <taxon>Bacteria</taxon>
        <taxon>Bacillati</taxon>
        <taxon>Actinomycetota</taxon>
        <taxon>Actinomycetes</taxon>
        <taxon>Kitasatosporales</taxon>
        <taxon>Streptomycetaceae</taxon>
        <taxon>Streptomyces</taxon>
    </lineage>
</organism>
<proteinExistence type="predicted"/>
<dbReference type="RefSeq" id="WP_381254155.1">
    <property type="nucleotide sequence ID" value="NZ_JBHTBI010000010.1"/>
</dbReference>
<reference evidence="2" key="1">
    <citation type="journal article" date="2019" name="Int. J. Syst. Evol. Microbiol.">
        <title>The Global Catalogue of Microorganisms (GCM) 10K type strain sequencing project: providing services to taxonomists for standard genome sequencing and annotation.</title>
        <authorList>
            <consortium name="The Broad Institute Genomics Platform"/>
            <consortium name="The Broad Institute Genome Sequencing Center for Infectious Disease"/>
            <person name="Wu L."/>
            <person name="Ma J."/>
        </authorList>
    </citation>
    <scope>NUCLEOTIDE SEQUENCE [LARGE SCALE GENOMIC DNA]</scope>
    <source>
        <strain evidence="2">CGMCC 4.7198</strain>
    </source>
</reference>
<evidence type="ECO:0000313" key="2">
    <source>
        <dbReference type="Proteomes" id="UP001596957"/>
    </source>
</evidence>
<comment type="caution">
    <text evidence="1">The sequence shown here is derived from an EMBL/GenBank/DDBJ whole genome shotgun (WGS) entry which is preliminary data.</text>
</comment>
<accession>A0ABW2VSC7</accession>
<sequence>MADHAFSAVSELSQGCRRGETGAAIRLNHHDLRTLEGVGIREEQQPMILRIA</sequence>
<protein>
    <recommendedName>
        <fullName evidence="3">DUF1127 domain-containing protein</fullName>
    </recommendedName>
</protein>
<dbReference type="EMBL" id="JBHTEC010000001">
    <property type="protein sequence ID" value="MFD0286185.1"/>
    <property type="molecule type" value="Genomic_DNA"/>
</dbReference>
<gene>
    <name evidence="1" type="ORF">ACFQZP_31775</name>
</gene>
<dbReference type="Proteomes" id="UP001596957">
    <property type="component" value="Unassembled WGS sequence"/>
</dbReference>